<feature type="domain" description="ABC transmembrane type-2" evidence="6">
    <location>
        <begin position="20"/>
        <end position="289"/>
    </location>
</feature>
<dbReference type="AlphaFoldDB" id="A0A449BBX2"/>
<keyword evidence="5" id="KW-1003">Cell membrane</keyword>
<evidence type="ECO:0000313" key="8">
    <source>
        <dbReference type="Proteomes" id="UP000289841"/>
    </source>
</evidence>
<protein>
    <recommendedName>
        <fullName evidence="5">Transport permease protein</fullName>
    </recommendedName>
</protein>
<dbReference type="STRING" id="1278311.GCA_000428705_00468"/>
<feature type="transmembrane region" description="Helical" evidence="5">
    <location>
        <begin position="142"/>
        <end position="168"/>
    </location>
</feature>
<keyword evidence="3 5" id="KW-1133">Transmembrane helix</keyword>
<evidence type="ECO:0000313" key="7">
    <source>
        <dbReference type="EMBL" id="VEU79936.1"/>
    </source>
</evidence>
<comment type="subcellular location">
    <subcellularLocation>
        <location evidence="5">Cell membrane</location>
        <topology evidence="5">Multi-pass membrane protein</topology>
    </subcellularLocation>
    <subcellularLocation>
        <location evidence="1">Membrane</location>
        <topology evidence="1">Multi-pass membrane protein</topology>
    </subcellularLocation>
</comment>
<comment type="similarity">
    <text evidence="5">Belongs to the ABC-2 integral membrane protein family.</text>
</comment>
<dbReference type="KEGG" id="aaxa:NCTC10138_00289"/>
<proteinExistence type="inferred from homology"/>
<feature type="transmembrane region" description="Helical" evidence="5">
    <location>
        <begin position="175"/>
        <end position="197"/>
    </location>
</feature>
<keyword evidence="2 5" id="KW-0812">Transmembrane</keyword>
<dbReference type="PROSITE" id="PS51012">
    <property type="entry name" value="ABC_TM2"/>
    <property type="match status" value="1"/>
</dbReference>
<dbReference type="EMBL" id="LR215048">
    <property type="protein sequence ID" value="VEU79936.1"/>
    <property type="molecule type" value="Genomic_DNA"/>
</dbReference>
<dbReference type="InterPro" id="IPR051784">
    <property type="entry name" value="Nod_factor_ABC_transporter"/>
</dbReference>
<dbReference type="InterPro" id="IPR047817">
    <property type="entry name" value="ABC2_TM_bact-type"/>
</dbReference>
<dbReference type="GO" id="GO:0140359">
    <property type="term" value="F:ABC-type transporter activity"/>
    <property type="evidence" value="ECO:0007669"/>
    <property type="project" value="InterPro"/>
</dbReference>
<evidence type="ECO:0000256" key="2">
    <source>
        <dbReference type="ARBA" id="ARBA00022692"/>
    </source>
</evidence>
<organism evidence="7 8">
    <name type="scientific">Haploplasma axanthum</name>
    <name type="common">Acholeplasma axanthum</name>
    <dbReference type="NCBI Taxonomy" id="29552"/>
    <lineage>
        <taxon>Bacteria</taxon>
        <taxon>Bacillati</taxon>
        <taxon>Mycoplasmatota</taxon>
        <taxon>Mollicutes</taxon>
        <taxon>Acholeplasmatales</taxon>
        <taxon>Acholeplasmataceae</taxon>
        <taxon>Haploplasma</taxon>
    </lineage>
</organism>
<dbReference type="InterPro" id="IPR013525">
    <property type="entry name" value="ABC2_TM"/>
</dbReference>
<evidence type="ECO:0000256" key="5">
    <source>
        <dbReference type="RuleBase" id="RU361157"/>
    </source>
</evidence>
<gene>
    <name evidence="7" type="ORF">NCTC10138_00289</name>
</gene>
<evidence type="ECO:0000259" key="6">
    <source>
        <dbReference type="PROSITE" id="PS51012"/>
    </source>
</evidence>
<dbReference type="OrthoDB" id="384447at2"/>
<dbReference type="Pfam" id="PF01061">
    <property type="entry name" value="ABC2_membrane"/>
    <property type="match status" value="1"/>
</dbReference>
<evidence type="ECO:0000256" key="4">
    <source>
        <dbReference type="ARBA" id="ARBA00023136"/>
    </source>
</evidence>
<dbReference type="RefSeq" id="WP_026390143.1">
    <property type="nucleotide sequence ID" value="NZ_LR215048.1"/>
</dbReference>
<reference evidence="7 8" key="1">
    <citation type="submission" date="2019-01" db="EMBL/GenBank/DDBJ databases">
        <authorList>
            <consortium name="Pathogen Informatics"/>
        </authorList>
    </citation>
    <scope>NUCLEOTIDE SEQUENCE [LARGE SCALE GENOMIC DNA]</scope>
    <source>
        <strain evidence="7 8">NCTC10138</strain>
    </source>
</reference>
<evidence type="ECO:0000256" key="1">
    <source>
        <dbReference type="ARBA" id="ARBA00004141"/>
    </source>
</evidence>
<dbReference type="Proteomes" id="UP000289841">
    <property type="component" value="Chromosome"/>
</dbReference>
<dbReference type="GO" id="GO:0043190">
    <property type="term" value="C:ATP-binding cassette (ABC) transporter complex"/>
    <property type="evidence" value="ECO:0007669"/>
    <property type="project" value="InterPro"/>
</dbReference>
<sequence length="291" mass="32895">MYQISNLVKRNIKIFLRDRTAVFFSFLSVIIMLGLYFLFLNNMYSSYLPDVITEKQKNFITTSQMMGGIIVINTLTLSLGMMGNMVNDIYFKKIESFLVTPVKRSRIFISYYLSTMIVTYILSLLMWLFTIVYVVITTGYSYSFLTIISVSLLLLLFTFISTSIMIFMVSFIRSVNAFGTVSGIFGTLIGFVSGIYMPLSILPKAMTYISSVVPFTHMTVLLKQKLLADPLNVVKDVIGDDGVTSFMENFGAKNIGIFNQNVSTTWIMIGIVILSVVLLLITTKRLSRKSK</sequence>
<keyword evidence="5" id="KW-0813">Transport</keyword>
<feature type="transmembrane region" description="Helical" evidence="5">
    <location>
        <begin position="65"/>
        <end position="86"/>
    </location>
</feature>
<dbReference type="PANTHER" id="PTHR43229">
    <property type="entry name" value="NODULATION PROTEIN J"/>
    <property type="match status" value="1"/>
</dbReference>
<keyword evidence="4 5" id="KW-0472">Membrane</keyword>
<feature type="transmembrane region" description="Helical" evidence="5">
    <location>
        <begin position="263"/>
        <end position="281"/>
    </location>
</feature>
<dbReference type="PANTHER" id="PTHR43229:SF2">
    <property type="entry name" value="NODULATION PROTEIN J"/>
    <property type="match status" value="1"/>
</dbReference>
<feature type="transmembrane region" description="Helical" evidence="5">
    <location>
        <begin position="107"/>
        <end position="136"/>
    </location>
</feature>
<feature type="transmembrane region" description="Helical" evidence="5">
    <location>
        <begin position="21"/>
        <end position="39"/>
    </location>
</feature>
<accession>A0A449BBX2</accession>
<name>A0A449BBX2_HAPAX</name>
<dbReference type="PIRSF" id="PIRSF006648">
    <property type="entry name" value="DrrB"/>
    <property type="match status" value="1"/>
</dbReference>
<keyword evidence="8" id="KW-1185">Reference proteome</keyword>
<dbReference type="InterPro" id="IPR000412">
    <property type="entry name" value="ABC_2_transport"/>
</dbReference>
<evidence type="ECO:0000256" key="3">
    <source>
        <dbReference type="ARBA" id="ARBA00022989"/>
    </source>
</evidence>